<comment type="caution">
    <text evidence="1">The sequence shown here is derived from an EMBL/GenBank/DDBJ whole genome shotgun (WGS) entry which is preliminary data.</text>
</comment>
<evidence type="ECO:0000313" key="2">
    <source>
        <dbReference type="Proteomes" id="UP001451303"/>
    </source>
</evidence>
<evidence type="ECO:0008006" key="3">
    <source>
        <dbReference type="Google" id="ProtNLM"/>
    </source>
</evidence>
<proteinExistence type="predicted"/>
<accession>A0ABR3DE72</accession>
<dbReference type="EMBL" id="JAVLET010000004">
    <property type="protein sequence ID" value="KAL0470995.1"/>
    <property type="molecule type" value="Genomic_DNA"/>
</dbReference>
<gene>
    <name evidence="1" type="ORF">QR685DRAFT_525177</name>
</gene>
<dbReference type="PROSITE" id="PS51257">
    <property type="entry name" value="PROKAR_LIPOPROTEIN"/>
    <property type="match status" value="1"/>
</dbReference>
<dbReference type="Proteomes" id="UP001451303">
    <property type="component" value="Unassembled WGS sequence"/>
</dbReference>
<reference evidence="1 2" key="1">
    <citation type="submission" date="2023-09" db="EMBL/GenBank/DDBJ databases">
        <title>Multi-omics analysis of a traditional fermented food reveals byproduct-associated fungal strains for waste-to-food upcycling.</title>
        <authorList>
            <consortium name="Lawrence Berkeley National Laboratory"/>
            <person name="Rekdal V.M."/>
            <person name="Villalobos-Escobedo J.M."/>
            <person name="Rodriguez-Valeron N."/>
            <person name="Garcia M.O."/>
            <person name="Vasquez D.P."/>
            <person name="Damayanti I."/>
            <person name="Sorensen P.M."/>
            <person name="Baidoo E.E."/>
            <person name="De Carvalho A.C."/>
            <person name="Riley R."/>
            <person name="Lipzen A."/>
            <person name="He G."/>
            <person name="Yan M."/>
            <person name="Haridas S."/>
            <person name="Daum C."/>
            <person name="Yoshinaga Y."/>
            <person name="Ng V."/>
            <person name="Grigoriev I.V."/>
            <person name="Munk R."/>
            <person name="Nuraida L."/>
            <person name="Wijaya C.H."/>
            <person name="Morales P.-C."/>
            <person name="Keasling J.D."/>
        </authorList>
    </citation>
    <scope>NUCLEOTIDE SEQUENCE [LARGE SCALE GENOMIC DNA]</scope>
    <source>
        <strain evidence="1 2">FGSC 2613</strain>
    </source>
</reference>
<sequence>MTRGILLLFGWVQSWFPRKRGGCVLCAVCACLCFLVSRRADERLCLSLHSFKSVSLCTTLLVGEAVGGNCGSNNTTSTWKSGVFFSRVEMLSVCCMLFRDVVGVSGHTSSVFVVGC</sequence>
<protein>
    <recommendedName>
        <fullName evidence="3">Secreted protein</fullName>
    </recommendedName>
</protein>
<name>A0ABR3DE72_NEUIN</name>
<organism evidence="1 2">
    <name type="scientific">Neurospora intermedia</name>
    <dbReference type="NCBI Taxonomy" id="5142"/>
    <lineage>
        <taxon>Eukaryota</taxon>
        <taxon>Fungi</taxon>
        <taxon>Dikarya</taxon>
        <taxon>Ascomycota</taxon>
        <taxon>Pezizomycotina</taxon>
        <taxon>Sordariomycetes</taxon>
        <taxon>Sordariomycetidae</taxon>
        <taxon>Sordariales</taxon>
        <taxon>Sordariaceae</taxon>
        <taxon>Neurospora</taxon>
    </lineage>
</organism>
<evidence type="ECO:0000313" key="1">
    <source>
        <dbReference type="EMBL" id="KAL0470995.1"/>
    </source>
</evidence>
<keyword evidence="2" id="KW-1185">Reference proteome</keyword>